<evidence type="ECO:0000256" key="1">
    <source>
        <dbReference type="ARBA" id="ARBA00001946"/>
    </source>
</evidence>
<evidence type="ECO:0000256" key="16">
    <source>
        <dbReference type="ARBA" id="ARBA00032853"/>
    </source>
</evidence>
<keyword evidence="8 19" id="KW-0169">Cobalamin biosynthesis</keyword>
<dbReference type="OrthoDB" id="9794626at2"/>
<dbReference type="HAMAP" id="MF_00719">
    <property type="entry name" value="CobS"/>
    <property type="match status" value="1"/>
</dbReference>
<evidence type="ECO:0000256" key="9">
    <source>
        <dbReference type="ARBA" id="ARBA00022679"/>
    </source>
</evidence>
<accession>A0A1H3VP76</accession>
<evidence type="ECO:0000313" key="21">
    <source>
        <dbReference type="Proteomes" id="UP000198584"/>
    </source>
</evidence>
<comment type="catalytic activity">
    <reaction evidence="17 19">
        <text>alpha-ribazole + adenosylcob(III)inamide-GDP = adenosylcob(III)alamin + GMP + H(+)</text>
        <dbReference type="Rhea" id="RHEA:16049"/>
        <dbReference type="ChEBI" id="CHEBI:10329"/>
        <dbReference type="ChEBI" id="CHEBI:15378"/>
        <dbReference type="ChEBI" id="CHEBI:18408"/>
        <dbReference type="ChEBI" id="CHEBI:58115"/>
        <dbReference type="ChEBI" id="CHEBI:60487"/>
        <dbReference type="EC" id="2.7.8.26"/>
    </reaction>
</comment>
<protein>
    <recommendedName>
        <fullName evidence="6 19">Adenosylcobinamide-GDP ribazoletransferase</fullName>
        <ecNumber evidence="5 19">2.7.8.26</ecNumber>
    </recommendedName>
    <alternativeName>
        <fullName evidence="16 19">Cobalamin synthase</fullName>
    </alternativeName>
    <alternativeName>
        <fullName evidence="15 19">Cobalamin-5'-phosphate synthase</fullName>
    </alternativeName>
</protein>
<dbReference type="STRING" id="571932.SAMN05421743_101118"/>
<dbReference type="UniPathway" id="UPA00148">
    <property type="reaction ID" value="UER00238"/>
</dbReference>
<keyword evidence="7 19" id="KW-1003">Cell membrane</keyword>
<evidence type="ECO:0000256" key="8">
    <source>
        <dbReference type="ARBA" id="ARBA00022573"/>
    </source>
</evidence>
<evidence type="ECO:0000313" key="20">
    <source>
        <dbReference type="EMBL" id="SDZ76570.1"/>
    </source>
</evidence>
<feature type="transmembrane region" description="Helical" evidence="19">
    <location>
        <begin position="190"/>
        <end position="217"/>
    </location>
</feature>
<dbReference type="RefSeq" id="WP_093041099.1">
    <property type="nucleotide sequence ID" value="NZ_FNQR01000001.1"/>
</dbReference>
<dbReference type="GO" id="GO:0008818">
    <property type="term" value="F:cobalamin 5'-phosphate synthase activity"/>
    <property type="evidence" value="ECO:0007669"/>
    <property type="project" value="UniProtKB-UniRule"/>
</dbReference>
<keyword evidence="11 19" id="KW-0460">Magnesium</keyword>
<keyword evidence="21" id="KW-1185">Reference proteome</keyword>
<evidence type="ECO:0000256" key="7">
    <source>
        <dbReference type="ARBA" id="ARBA00022475"/>
    </source>
</evidence>
<evidence type="ECO:0000256" key="11">
    <source>
        <dbReference type="ARBA" id="ARBA00022842"/>
    </source>
</evidence>
<comment type="pathway">
    <text evidence="3 19">Cofactor biosynthesis; adenosylcobalamin biosynthesis; adenosylcobalamin from cob(II)yrinate a,c-diamide: step 7/7.</text>
</comment>
<name>A0A1H3VP76_9BACI</name>
<evidence type="ECO:0000256" key="2">
    <source>
        <dbReference type="ARBA" id="ARBA00004651"/>
    </source>
</evidence>
<dbReference type="AlphaFoldDB" id="A0A1H3VP76"/>
<evidence type="ECO:0000256" key="3">
    <source>
        <dbReference type="ARBA" id="ARBA00004663"/>
    </source>
</evidence>
<evidence type="ECO:0000256" key="6">
    <source>
        <dbReference type="ARBA" id="ARBA00015850"/>
    </source>
</evidence>
<evidence type="ECO:0000256" key="5">
    <source>
        <dbReference type="ARBA" id="ARBA00013200"/>
    </source>
</evidence>
<comment type="cofactor">
    <cofactor evidence="1 19">
        <name>Mg(2+)</name>
        <dbReference type="ChEBI" id="CHEBI:18420"/>
    </cofactor>
</comment>
<keyword evidence="12 19" id="KW-1133">Transmembrane helix</keyword>
<dbReference type="NCBIfam" id="TIGR00317">
    <property type="entry name" value="cobS"/>
    <property type="match status" value="1"/>
</dbReference>
<reference evidence="20 21" key="1">
    <citation type="submission" date="2016-10" db="EMBL/GenBank/DDBJ databases">
        <authorList>
            <person name="de Groot N.N."/>
        </authorList>
    </citation>
    <scope>NUCLEOTIDE SEQUENCE [LARGE SCALE GENOMIC DNA]</scope>
    <source>
        <strain evidence="20 21">CCM7597</strain>
    </source>
</reference>
<gene>
    <name evidence="19" type="primary">cobS</name>
    <name evidence="20" type="ORF">SAMN05421743_101118</name>
</gene>
<evidence type="ECO:0000256" key="13">
    <source>
        <dbReference type="ARBA" id="ARBA00023136"/>
    </source>
</evidence>
<evidence type="ECO:0000256" key="10">
    <source>
        <dbReference type="ARBA" id="ARBA00022692"/>
    </source>
</evidence>
<evidence type="ECO:0000256" key="12">
    <source>
        <dbReference type="ARBA" id="ARBA00022989"/>
    </source>
</evidence>
<dbReference type="EC" id="2.7.8.26" evidence="5 19"/>
<dbReference type="GO" id="GO:0009236">
    <property type="term" value="P:cobalamin biosynthetic process"/>
    <property type="evidence" value="ECO:0007669"/>
    <property type="project" value="UniProtKB-UniRule"/>
</dbReference>
<comment type="subcellular location">
    <subcellularLocation>
        <location evidence="2 19">Cell membrane</location>
        <topology evidence="2 19">Multi-pass membrane protein</topology>
    </subcellularLocation>
</comment>
<keyword evidence="13 19" id="KW-0472">Membrane</keyword>
<dbReference type="Proteomes" id="UP000198584">
    <property type="component" value="Unassembled WGS sequence"/>
</dbReference>
<dbReference type="GO" id="GO:0005886">
    <property type="term" value="C:plasma membrane"/>
    <property type="evidence" value="ECO:0007669"/>
    <property type="project" value="UniProtKB-SubCell"/>
</dbReference>
<comment type="similarity">
    <text evidence="4 19">Belongs to the CobS family.</text>
</comment>
<dbReference type="PANTHER" id="PTHR34148">
    <property type="entry name" value="ADENOSYLCOBINAMIDE-GDP RIBAZOLETRANSFERASE"/>
    <property type="match status" value="1"/>
</dbReference>
<evidence type="ECO:0000256" key="17">
    <source>
        <dbReference type="ARBA" id="ARBA00048623"/>
    </source>
</evidence>
<evidence type="ECO:0000256" key="19">
    <source>
        <dbReference type="HAMAP-Rule" id="MF_00719"/>
    </source>
</evidence>
<feature type="transmembrane region" description="Helical" evidence="19">
    <location>
        <begin position="63"/>
        <end position="82"/>
    </location>
</feature>
<evidence type="ECO:0000256" key="18">
    <source>
        <dbReference type="ARBA" id="ARBA00049504"/>
    </source>
</evidence>
<evidence type="ECO:0000256" key="15">
    <source>
        <dbReference type="ARBA" id="ARBA00032605"/>
    </source>
</evidence>
<dbReference type="GO" id="GO:0051073">
    <property type="term" value="F:adenosylcobinamide-GDP ribazoletransferase activity"/>
    <property type="evidence" value="ECO:0007669"/>
    <property type="project" value="UniProtKB-UniRule"/>
</dbReference>
<organism evidence="20 21">
    <name type="scientific">Thalassobacillus cyri</name>
    <dbReference type="NCBI Taxonomy" id="571932"/>
    <lineage>
        <taxon>Bacteria</taxon>
        <taxon>Bacillati</taxon>
        <taxon>Bacillota</taxon>
        <taxon>Bacilli</taxon>
        <taxon>Bacillales</taxon>
        <taxon>Bacillaceae</taxon>
        <taxon>Thalassobacillus</taxon>
    </lineage>
</organism>
<dbReference type="PANTHER" id="PTHR34148:SF1">
    <property type="entry name" value="ADENOSYLCOBINAMIDE-GDP RIBAZOLETRANSFERASE"/>
    <property type="match status" value="1"/>
</dbReference>
<feature type="transmembrane region" description="Helical" evidence="19">
    <location>
        <begin position="35"/>
        <end position="56"/>
    </location>
</feature>
<keyword evidence="9 19" id="KW-0808">Transferase</keyword>
<dbReference type="Pfam" id="PF02654">
    <property type="entry name" value="CobS"/>
    <property type="match status" value="1"/>
</dbReference>
<feature type="transmembrane region" description="Helical" evidence="19">
    <location>
        <begin position="140"/>
        <end position="162"/>
    </location>
</feature>
<dbReference type="InterPro" id="IPR003805">
    <property type="entry name" value="CobS"/>
</dbReference>
<proteinExistence type="inferred from homology"/>
<sequence length="257" mass="28575">MKGLVFGLVLALQFLTRLPIPVVVPWERSVLKGALKSFSLAGFFIGFLVIAVHALIDGWLPPWFTALVLLSVWTALTGGLHLDGLMDVADAAGSNAPIEKKITIMKDPHVGSFAMLTVIFYLLWKLALIYGLLVGHEWDLQLVVGMFILIPACSRFLAILLLRTTRTVKQEGLAHTWQEHLNNTDVITGLLPIVLIALFLPQAWFLLAGYGLFFYLIRRWFLNQFHGINGDMLGTTIEGGELWGLVMVYIYILSVTG</sequence>
<dbReference type="EMBL" id="FNQR01000001">
    <property type="protein sequence ID" value="SDZ76570.1"/>
    <property type="molecule type" value="Genomic_DNA"/>
</dbReference>
<feature type="transmembrane region" description="Helical" evidence="19">
    <location>
        <begin position="113"/>
        <end position="133"/>
    </location>
</feature>
<comment type="function">
    <text evidence="14 19">Joins adenosylcobinamide-GDP and alpha-ribazole to generate adenosylcobalamin (Ado-cobalamin). Also synthesizes adenosylcobalamin 5'-phosphate from adenosylcobinamide-GDP and alpha-ribazole 5'-phosphate.</text>
</comment>
<keyword evidence="10 19" id="KW-0812">Transmembrane</keyword>
<evidence type="ECO:0000256" key="4">
    <source>
        <dbReference type="ARBA" id="ARBA00010561"/>
    </source>
</evidence>
<evidence type="ECO:0000256" key="14">
    <source>
        <dbReference type="ARBA" id="ARBA00025228"/>
    </source>
</evidence>
<comment type="catalytic activity">
    <reaction evidence="18 19">
        <text>alpha-ribazole 5'-phosphate + adenosylcob(III)inamide-GDP = adenosylcob(III)alamin 5'-phosphate + GMP + H(+)</text>
        <dbReference type="Rhea" id="RHEA:23560"/>
        <dbReference type="ChEBI" id="CHEBI:15378"/>
        <dbReference type="ChEBI" id="CHEBI:57918"/>
        <dbReference type="ChEBI" id="CHEBI:58115"/>
        <dbReference type="ChEBI" id="CHEBI:60487"/>
        <dbReference type="ChEBI" id="CHEBI:60493"/>
        <dbReference type="EC" id="2.7.8.26"/>
    </reaction>
</comment>